<dbReference type="AlphaFoldDB" id="A0A495XKD9"/>
<dbReference type="GO" id="GO:0008168">
    <property type="term" value="F:methyltransferase activity"/>
    <property type="evidence" value="ECO:0007669"/>
    <property type="project" value="UniProtKB-KW"/>
</dbReference>
<dbReference type="GO" id="GO:0032259">
    <property type="term" value="P:methylation"/>
    <property type="evidence" value="ECO:0007669"/>
    <property type="project" value="UniProtKB-KW"/>
</dbReference>
<accession>A0A495XKD9</accession>
<dbReference type="SUPFAM" id="SSF53335">
    <property type="entry name" value="S-adenosyl-L-methionine-dependent methyltransferases"/>
    <property type="match status" value="1"/>
</dbReference>
<keyword evidence="2" id="KW-1185">Reference proteome</keyword>
<name>A0A495XKD9_9PSEU</name>
<dbReference type="Pfam" id="PF13578">
    <property type="entry name" value="Methyltransf_24"/>
    <property type="match status" value="1"/>
</dbReference>
<gene>
    <name evidence="1" type="ORF">DFJ66_7492</name>
</gene>
<keyword evidence="1" id="KW-0808">Transferase</keyword>
<dbReference type="RefSeq" id="WP_211351435.1">
    <property type="nucleotide sequence ID" value="NZ_JBIUBA010000018.1"/>
</dbReference>
<protein>
    <submittedName>
        <fullName evidence="1">Putative O-methyltransferase YrrM</fullName>
    </submittedName>
</protein>
<dbReference type="EMBL" id="RBXR01000001">
    <property type="protein sequence ID" value="RKT74149.1"/>
    <property type="molecule type" value="Genomic_DNA"/>
</dbReference>
<reference evidence="1 2" key="1">
    <citation type="submission" date="2018-10" db="EMBL/GenBank/DDBJ databases">
        <title>Sequencing the genomes of 1000 actinobacteria strains.</title>
        <authorList>
            <person name="Klenk H.-P."/>
        </authorList>
    </citation>
    <scope>NUCLEOTIDE SEQUENCE [LARGE SCALE GENOMIC DNA]</scope>
    <source>
        <strain evidence="1 2">DSM 43911</strain>
    </source>
</reference>
<dbReference type="Gene3D" id="3.40.50.150">
    <property type="entry name" value="Vaccinia Virus protein VP39"/>
    <property type="match status" value="1"/>
</dbReference>
<dbReference type="Proteomes" id="UP000272729">
    <property type="component" value="Unassembled WGS sequence"/>
</dbReference>
<organism evidence="1 2">
    <name type="scientific">Saccharothrix variisporea</name>
    <dbReference type="NCBI Taxonomy" id="543527"/>
    <lineage>
        <taxon>Bacteria</taxon>
        <taxon>Bacillati</taxon>
        <taxon>Actinomycetota</taxon>
        <taxon>Actinomycetes</taxon>
        <taxon>Pseudonocardiales</taxon>
        <taxon>Pseudonocardiaceae</taxon>
        <taxon>Saccharothrix</taxon>
    </lineage>
</organism>
<keyword evidence="1" id="KW-0489">Methyltransferase</keyword>
<dbReference type="PANTHER" id="PTHR43167">
    <property type="entry name" value="PUTATIVE (AFU_ORTHOLOGUE AFUA_6G01830)-RELATED"/>
    <property type="match status" value="1"/>
</dbReference>
<sequence>MQQTSSLEQLLWDVYGHVRDGGAPITEGFASLAEVEYLADLARTAGARRIAEIGFNIGFSSIAFLESAPDARVVSFELDQRRSVALAKEFVDVRYPGRHELVVGDSTTTVPAYGGARPDLVFVDGGHTFEIAYADIVNARRLARPGAVVVVDDVIPWYPWGVGPHRAWTAAVEEGLVEPVEYHVDGRRVEEVAEPGDRAWATGRFTR</sequence>
<dbReference type="PANTHER" id="PTHR43167:SF1">
    <property type="entry name" value="PUTATIVE (AFU_ORTHOLOGUE AFUA_6G01830)-RELATED"/>
    <property type="match status" value="1"/>
</dbReference>
<proteinExistence type="predicted"/>
<evidence type="ECO:0000313" key="1">
    <source>
        <dbReference type="EMBL" id="RKT74149.1"/>
    </source>
</evidence>
<comment type="caution">
    <text evidence="1">The sequence shown here is derived from an EMBL/GenBank/DDBJ whole genome shotgun (WGS) entry which is preliminary data.</text>
</comment>
<evidence type="ECO:0000313" key="2">
    <source>
        <dbReference type="Proteomes" id="UP000272729"/>
    </source>
</evidence>
<dbReference type="CDD" id="cd02440">
    <property type="entry name" value="AdoMet_MTases"/>
    <property type="match status" value="1"/>
</dbReference>
<dbReference type="InterPro" id="IPR029063">
    <property type="entry name" value="SAM-dependent_MTases_sf"/>
</dbReference>